<feature type="compositionally biased region" description="Pro residues" evidence="7">
    <location>
        <begin position="688"/>
        <end position="742"/>
    </location>
</feature>
<keyword evidence="6" id="KW-0624">Polysaccharide degradation</keyword>
<evidence type="ECO:0000256" key="2">
    <source>
        <dbReference type="ARBA" id="ARBA00022801"/>
    </source>
</evidence>
<evidence type="ECO:0000256" key="3">
    <source>
        <dbReference type="ARBA" id="ARBA00023001"/>
    </source>
</evidence>
<keyword evidence="5" id="KW-0326">Glycosidase</keyword>
<dbReference type="InterPro" id="IPR001547">
    <property type="entry name" value="Glyco_hydro_5"/>
</dbReference>
<keyword evidence="4" id="KW-0119">Carbohydrate metabolism</keyword>
<dbReference type="InterPro" id="IPR017853">
    <property type="entry name" value="GH"/>
</dbReference>
<evidence type="ECO:0000256" key="4">
    <source>
        <dbReference type="ARBA" id="ARBA00023277"/>
    </source>
</evidence>
<dbReference type="InterPro" id="IPR001919">
    <property type="entry name" value="CBD2"/>
</dbReference>
<keyword evidence="10" id="KW-1185">Reference proteome</keyword>
<organism evidence="9 10">
    <name type="scientific">Elliptochloris bilobata</name>
    <dbReference type="NCBI Taxonomy" id="381761"/>
    <lineage>
        <taxon>Eukaryota</taxon>
        <taxon>Viridiplantae</taxon>
        <taxon>Chlorophyta</taxon>
        <taxon>core chlorophytes</taxon>
        <taxon>Trebouxiophyceae</taxon>
        <taxon>Trebouxiophyceae incertae sedis</taxon>
        <taxon>Elliptochloris clade</taxon>
        <taxon>Elliptochloris</taxon>
    </lineage>
</organism>
<dbReference type="PROSITE" id="PS51173">
    <property type="entry name" value="CBM2"/>
    <property type="match status" value="1"/>
</dbReference>
<protein>
    <recommendedName>
        <fullName evidence="8">CBM2 domain-containing protein</fullName>
    </recommendedName>
</protein>
<dbReference type="PANTHER" id="PTHR35923">
    <property type="entry name" value="MAJOR EXTRACELLULAR ENDOGLUCANASE"/>
    <property type="match status" value="1"/>
</dbReference>
<proteinExistence type="inferred from homology"/>
<dbReference type="GO" id="GO:0004553">
    <property type="term" value="F:hydrolase activity, hydrolyzing O-glycosyl compounds"/>
    <property type="evidence" value="ECO:0007669"/>
    <property type="project" value="InterPro"/>
</dbReference>
<dbReference type="GO" id="GO:0030246">
    <property type="term" value="F:carbohydrate binding"/>
    <property type="evidence" value="ECO:0007669"/>
    <property type="project" value="InterPro"/>
</dbReference>
<dbReference type="PANTHER" id="PTHR35923:SF2">
    <property type="entry name" value="ENDOGLUCANASE"/>
    <property type="match status" value="1"/>
</dbReference>
<dbReference type="SUPFAM" id="SSF51445">
    <property type="entry name" value="(Trans)glycosidases"/>
    <property type="match status" value="1"/>
</dbReference>
<sequence>MAPAPAPVVKLEPSLLSANVSTTPISATPMDRKVLTLVPPKPLVDAWFNTTEGYYSVIDNPANATCEAQVRTALAWDTNPVRFTNDEPTTSPKPPAFQGILTFTITSMAATSTPDAGPFMLVVEGPLDSNYTGVAGGRLVITSVEAEASAEQQGRARHGVALIEIDHGLSNGRSTDVVINVTASEQDFVARHLTLNGAGCKLLHRQARSVPVNLTTTLPSGSAATQEALPQPKFTYESFVNARGAPATAEDLNVLPELPQRNAAVAEAEQPVSIANGGLVGVDGQPLALKGVNWFGFETDTNMVHGLWVGPNAYTEDFLTVMYRIQCLGFNAVRLPMSFQVLYSMPPRSFTGSCTPSPLATVAQSVVAPGDSAAGKTPPGQAVTSNGAADGICNEKLPNDSIYKRFLYVVSTLANNGFYVIVDNHLSYDTTYQNGAQWAALWAQLLKDMIADPAVKNRVMIDIMNEPDARGIKWTGSSPDATTLYLQAMDALYQVNPATLFLIEGSGQAGTNTAMCWGDGFITDKAIISANGIADPNQFFTTLGTKPYLGNVIISPHYYPPSISQNTANFLGQALWTRMFNSFGYLTKAGYGGHVFPIVFGETGSFLTAANDISMLNDMVAYMQNQGAANDGKHANMPSMVWWDWNADSGDTGGTVDTDWYTIIWSKVQFMQKAVGLTPWYKTAGTTPPVPPPPTTSPVPAPTPPPVPTPPPPTTSPVPAPTPPTTSPAPTRRPPGPSPPPGSSACTVTATMGNPWVSGSGYSNTVNLVLTNGASTTLTPPYTLTIHSDAYTGQQSAWNWQSTYQGGGTLGGAVTSAHPAQSWEVIPANSKGGFTVGAVVTASSTSFLPTSATLAGRACSVTMG</sequence>
<dbReference type="Pfam" id="PF00150">
    <property type="entry name" value="Cellulase"/>
    <property type="match status" value="1"/>
</dbReference>
<feature type="domain" description="CBM2" evidence="8">
    <location>
        <begin position="739"/>
        <end position="862"/>
    </location>
</feature>
<name>A0AAW1QM09_9CHLO</name>
<evidence type="ECO:0000256" key="6">
    <source>
        <dbReference type="ARBA" id="ARBA00023326"/>
    </source>
</evidence>
<dbReference type="Proteomes" id="UP001445335">
    <property type="component" value="Unassembled WGS sequence"/>
</dbReference>
<evidence type="ECO:0000256" key="7">
    <source>
        <dbReference type="SAM" id="MobiDB-lite"/>
    </source>
</evidence>
<evidence type="ECO:0000256" key="5">
    <source>
        <dbReference type="ARBA" id="ARBA00023295"/>
    </source>
</evidence>
<evidence type="ECO:0000256" key="1">
    <source>
        <dbReference type="ARBA" id="ARBA00005641"/>
    </source>
</evidence>
<dbReference type="GO" id="GO:0030245">
    <property type="term" value="P:cellulose catabolic process"/>
    <property type="evidence" value="ECO:0007669"/>
    <property type="project" value="UniProtKB-KW"/>
</dbReference>
<comment type="caution">
    <text evidence="9">The sequence shown here is derived from an EMBL/GenBank/DDBJ whole genome shotgun (WGS) entry which is preliminary data.</text>
</comment>
<keyword evidence="3" id="KW-0136">Cellulose degradation</keyword>
<dbReference type="PROSITE" id="PS00659">
    <property type="entry name" value="GLYCOSYL_HYDROL_F5"/>
    <property type="match status" value="1"/>
</dbReference>
<feature type="region of interest" description="Disordered" evidence="7">
    <location>
        <begin position="686"/>
        <end position="750"/>
    </location>
</feature>
<dbReference type="AlphaFoldDB" id="A0AAW1QM09"/>
<evidence type="ECO:0000313" key="9">
    <source>
        <dbReference type="EMBL" id="KAK9822484.1"/>
    </source>
</evidence>
<keyword evidence="2" id="KW-0378">Hydrolase</keyword>
<accession>A0AAW1QM09</accession>
<comment type="similarity">
    <text evidence="1">Belongs to the glycosyl hydrolase 5 (cellulase A) family.</text>
</comment>
<dbReference type="EMBL" id="JALJOU010000086">
    <property type="protein sequence ID" value="KAK9822484.1"/>
    <property type="molecule type" value="Genomic_DNA"/>
</dbReference>
<dbReference type="Gene3D" id="3.20.20.80">
    <property type="entry name" value="Glycosidases"/>
    <property type="match status" value="1"/>
</dbReference>
<evidence type="ECO:0000313" key="10">
    <source>
        <dbReference type="Proteomes" id="UP001445335"/>
    </source>
</evidence>
<dbReference type="InterPro" id="IPR018087">
    <property type="entry name" value="Glyco_hydro_5_CS"/>
</dbReference>
<evidence type="ECO:0000259" key="8">
    <source>
        <dbReference type="PROSITE" id="PS51173"/>
    </source>
</evidence>
<reference evidence="9 10" key="1">
    <citation type="journal article" date="2024" name="Nat. Commun.">
        <title>Phylogenomics reveals the evolutionary origins of lichenization in chlorophyte algae.</title>
        <authorList>
            <person name="Puginier C."/>
            <person name="Libourel C."/>
            <person name="Otte J."/>
            <person name="Skaloud P."/>
            <person name="Haon M."/>
            <person name="Grisel S."/>
            <person name="Petersen M."/>
            <person name="Berrin J.G."/>
            <person name="Delaux P.M."/>
            <person name="Dal Grande F."/>
            <person name="Keller J."/>
        </authorList>
    </citation>
    <scope>NUCLEOTIDE SEQUENCE [LARGE SCALE GENOMIC DNA]</scope>
    <source>
        <strain evidence="9 10">SAG 245.80</strain>
    </source>
</reference>
<gene>
    <name evidence="9" type="ORF">WJX81_001062</name>
</gene>